<dbReference type="AlphaFoldDB" id="A0A8J5JK93"/>
<proteinExistence type="predicted"/>
<comment type="caution">
    <text evidence="1">The sequence shown here is derived from an EMBL/GenBank/DDBJ whole genome shotgun (WGS) entry which is preliminary data.</text>
</comment>
<protein>
    <submittedName>
        <fullName evidence="1">Uncharacterized protein</fullName>
    </submittedName>
</protein>
<gene>
    <name evidence="1" type="ORF">Hamer_G025187</name>
</gene>
<name>A0A8J5JK93_HOMAM</name>
<keyword evidence="2" id="KW-1185">Reference proteome</keyword>
<evidence type="ECO:0000313" key="1">
    <source>
        <dbReference type="EMBL" id="KAG7157638.1"/>
    </source>
</evidence>
<sequence>MVLQVVTSRVVEARYVTQTTTVTSPVLQTVTSITTKYQQQYVTNTQTQYVPNTACPSTPMMGYSYSKPTADSALNADSGQYDDAVVRPLPGGYYGSAISTTGYQGPFYGPFYTMPIGYQSRKKGVFSKW</sequence>
<accession>A0A8J5JK93</accession>
<dbReference type="Proteomes" id="UP000747542">
    <property type="component" value="Unassembled WGS sequence"/>
</dbReference>
<dbReference type="EMBL" id="JAHLQT010037065">
    <property type="protein sequence ID" value="KAG7157638.1"/>
    <property type="molecule type" value="Genomic_DNA"/>
</dbReference>
<organism evidence="1 2">
    <name type="scientific">Homarus americanus</name>
    <name type="common">American lobster</name>
    <dbReference type="NCBI Taxonomy" id="6706"/>
    <lineage>
        <taxon>Eukaryota</taxon>
        <taxon>Metazoa</taxon>
        <taxon>Ecdysozoa</taxon>
        <taxon>Arthropoda</taxon>
        <taxon>Crustacea</taxon>
        <taxon>Multicrustacea</taxon>
        <taxon>Malacostraca</taxon>
        <taxon>Eumalacostraca</taxon>
        <taxon>Eucarida</taxon>
        <taxon>Decapoda</taxon>
        <taxon>Pleocyemata</taxon>
        <taxon>Astacidea</taxon>
        <taxon>Nephropoidea</taxon>
        <taxon>Nephropidae</taxon>
        <taxon>Homarus</taxon>
    </lineage>
</organism>
<reference evidence="1" key="1">
    <citation type="journal article" date="2021" name="Sci. Adv.">
        <title>The American lobster genome reveals insights on longevity, neural, and immune adaptations.</title>
        <authorList>
            <person name="Polinski J.M."/>
            <person name="Zimin A.V."/>
            <person name="Clark K.F."/>
            <person name="Kohn A.B."/>
            <person name="Sadowski N."/>
            <person name="Timp W."/>
            <person name="Ptitsyn A."/>
            <person name="Khanna P."/>
            <person name="Romanova D.Y."/>
            <person name="Williams P."/>
            <person name="Greenwood S.J."/>
            <person name="Moroz L.L."/>
            <person name="Walt D.R."/>
            <person name="Bodnar A.G."/>
        </authorList>
    </citation>
    <scope>NUCLEOTIDE SEQUENCE</scope>
    <source>
        <strain evidence="1">GMGI-L3</strain>
    </source>
</reference>
<evidence type="ECO:0000313" key="2">
    <source>
        <dbReference type="Proteomes" id="UP000747542"/>
    </source>
</evidence>